<reference evidence="1" key="1">
    <citation type="submission" date="2020-08" db="EMBL/GenBank/DDBJ databases">
        <title>Lewinella bacteria from marine environments.</title>
        <authorList>
            <person name="Zhong Y."/>
        </authorList>
    </citation>
    <scope>NUCLEOTIDE SEQUENCE</scope>
    <source>
        <strain evidence="1">KCTC 42187</strain>
    </source>
</reference>
<dbReference type="AlphaFoldDB" id="A0A923PMP4"/>
<protein>
    <submittedName>
        <fullName evidence="1">Uncharacterized protein</fullName>
    </submittedName>
</protein>
<keyword evidence="2" id="KW-1185">Reference proteome</keyword>
<dbReference type="Proteomes" id="UP000650081">
    <property type="component" value="Unassembled WGS sequence"/>
</dbReference>
<organism evidence="1 2">
    <name type="scientific">Neolewinella lacunae</name>
    <dbReference type="NCBI Taxonomy" id="1517758"/>
    <lineage>
        <taxon>Bacteria</taxon>
        <taxon>Pseudomonadati</taxon>
        <taxon>Bacteroidota</taxon>
        <taxon>Saprospiria</taxon>
        <taxon>Saprospirales</taxon>
        <taxon>Lewinellaceae</taxon>
        <taxon>Neolewinella</taxon>
    </lineage>
</organism>
<sequence>MSIWEQITALFRQAEQSSPSAPAVHELITRDEEELAAYEQWKRTLSRHRLMDWLTDQYAVARSKGRQDQAIGFLDTPSTKGFVIHFHRVQYSPEEIGHFFHYLREQILALDYRSDLSDRRIFSRKDWVETQERHYLKPRNNFVEGQLLNQGFGNITIELERRNDQPHNLRLRATSYQDALYAPSGSFAALMMALADDAA</sequence>
<evidence type="ECO:0000313" key="2">
    <source>
        <dbReference type="Proteomes" id="UP000650081"/>
    </source>
</evidence>
<evidence type="ECO:0000313" key="1">
    <source>
        <dbReference type="EMBL" id="MBC6996284.1"/>
    </source>
</evidence>
<dbReference type="RefSeq" id="WP_187468296.1">
    <property type="nucleotide sequence ID" value="NZ_JACSIT010000152.1"/>
</dbReference>
<accession>A0A923PMP4</accession>
<name>A0A923PMP4_9BACT</name>
<gene>
    <name evidence="1" type="ORF">H9S92_19090</name>
</gene>
<proteinExistence type="predicted"/>
<comment type="caution">
    <text evidence="1">The sequence shown here is derived from an EMBL/GenBank/DDBJ whole genome shotgun (WGS) entry which is preliminary data.</text>
</comment>
<dbReference type="EMBL" id="JACSIT010000152">
    <property type="protein sequence ID" value="MBC6996284.1"/>
    <property type="molecule type" value="Genomic_DNA"/>
</dbReference>